<feature type="signal peptide" evidence="13">
    <location>
        <begin position="1"/>
        <end position="23"/>
    </location>
</feature>
<dbReference type="InterPro" id="IPR004852">
    <property type="entry name" value="Di-haem_cyt_c_peroxidsae"/>
</dbReference>
<evidence type="ECO:0000256" key="10">
    <source>
        <dbReference type="ARBA" id="ARBA00023004"/>
    </source>
</evidence>
<dbReference type="GO" id="GO:0020037">
    <property type="term" value="F:heme binding"/>
    <property type="evidence" value="ECO:0007669"/>
    <property type="project" value="InterPro"/>
</dbReference>
<feature type="binding site" description="covalent" evidence="11">
    <location>
        <position position="216"/>
    </location>
    <ligand>
        <name>heme c</name>
        <dbReference type="ChEBI" id="CHEBI:61717"/>
        <label>2</label>
    </ligand>
</feature>
<gene>
    <name evidence="16" type="primary">ccp</name>
    <name evidence="15" type="ORF">I6G29_03735</name>
    <name evidence="16" type="ORF">NCTC11997_00798</name>
</gene>
<reference evidence="15 18" key="2">
    <citation type="submission" date="2020-12" db="EMBL/GenBank/DDBJ databases">
        <title>FDA dAtabase for Regulatory Grade micrObial Sequences (FDA-ARGOS): Supporting development and validation of Infectious Disease Dx tests.</title>
        <authorList>
            <person name="Sproer C."/>
            <person name="Gronow S."/>
            <person name="Severitt S."/>
            <person name="Schroder I."/>
            <person name="Tallon L."/>
            <person name="Sadzewicz L."/>
            <person name="Zhao X."/>
            <person name="Boylan J."/>
            <person name="Ott S."/>
            <person name="Bowen H."/>
            <person name="Vavikolanu K."/>
            <person name="Mehta A."/>
            <person name="Aluvathingal J."/>
            <person name="Nadendla S."/>
            <person name="Lowell S."/>
            <person name="Myers T."/>
            <person name="Yan Y."/>
            <person name="Sichtig H."/>
        </authorList>
    </citation>
    <scope>NUCLEOTIDE SEQUENCE [LARGE SCALE GENOMIC DNA]</scope>
    <source>
        <strain evidence="15 18">FDAARGOS_872</strain>
    </source>
</reference>
<accession>A0A378XCW8</accession>
<evidence type="ECO:0000256" key="6">
    <source>
        <dbReference type="ARBA" id="ARBA00022729"/>
    </source>
</evidence>
<evidence type="ECO:0000256" key="12">
    <source>
        <dbReference type="PIRSR" id="PIRSR000294-2"/>
    </source>
</evidence>
<feature type="chain" id="PRO_5017003702" evidence="13">
    <location>
        <begin position="24"/>
        <end position="348"/>
    </location>
</feature>
<dbReference type="Proteomes" id="UP000254603">
    <property type="component" value="Unassembled WGS sequence"/>
</dbReference>
<dbReference type="Pfam" id="PF00034">
    <property type="entry name" value="Cytochrom_C"/>
    <property type="match status" value="1"/>
</dbReference>
<keyword evidence="4 11" id="KW-0349">Heme</keyword>
<dbReference type="InterPro" id="IPR026259">
    <property type="entry name" value="MauG/Cytc_peroxidase"/>
</dbReference>
<dbReference type="InterPro" id="IPR036909">
    <property type="entry name" value="Cyt_c-like_dom_sf"/>
</dbReference>
<dbReference type="PANTHER" id="PTHR30600">
    <property type="entry name" value="CYTOCHROME C PEROXIDASE-RELATED"/>
    <property type="match status" value="1"/>
</dbReference>
<evidence type="ECO:0000256" key="11">
    <source>
        <dbReference type="PIRSR" id="PIRSR000294-1"/>
    </source>
</evidence>
<evidence type="ECO:0000313" key="17">
    <source>
        <dbReference type="Proteomes" id="UP000254603"/>
    </source>
</evidence>
<dbReference type="FunFam" id="1.10.760.10:FF:000004">
    <property type="entry name" value="Cytochrome c peroxidase"/>
    <property type="match status" value="1"/>
</dbReference>
<evidence type="ECO:0000313" key="18">
    <source>
        <dbReference type="Proteomes" id="UP000594903"/>
    </source>
</evidence>
<feature type="binding site" description="covalent" evidence="11">
    <location>
        <position position="72"/>
    </location>
    <ligand>
        <name>heme c</name>
        <dbReference type="ChEBI" id="CHEBI:61717"/>
        <label>1</label>
    </ligand>
</feature>
<dbReference type="OrthoDB" id="9805202at2"/>
<comment type="subcellular location">
    <subcellularLocation>
        <location evidence="1">Periplasm</location>
    </subcellularLocation>
</comment>
<proteinExistence type="predicted"/>
<evidence type="ECO:0000256" key="7">
    <source>
        <dbReference type="ARBA" id="ARBA00022764"/>
    </source>
</evidence>
<keyword evidence="6 13" id="KW-0732">Signal</keyword>
<dbReference type="Gene3D" id="1.10.760.10">
    <property type="entry name" value="Cytochrome c-like domain"/>
    <property type="match status" value="2"/>
</dbReference>
<evidence type="ECO:0000256" key="5">
    <source>
        <dbReference type="ARBA" id="ARBA00022723"/>
    </source>
</evidence>
<keyword evidence="9 16" id="KW-0560">Oxidoreductase</keyword>
<dbReference type="PROSITE" id="PS51007">
    <property type="entry name" value="CYTC"/>
    <property type="match status" value="1"/>
</dbReference>
<feature type="binding site" description="covalent" evidence="11">
    <location>
        <position position="219"/>
    </location>
    <ligand>
        <name>heme c</name>
        <dbReference type="ChEBI" id="CHEBI:61717"/>
        <label>2</label>
    </ligand>
</feature>
<organism evidence="16 17">
    <name type="scientific">Oligella ureolytica</name>
    <dbReference type="NCBI Taxonomy" id="90244"/>
    <lineage>
        <taxon>Bacteria</taxon>
        <taxon>Pseudomonadati</taxon>
        <taxon>Pseudomonadota</taxon>
        <taxon>Betaproteobacteria</taxon>
        <taxon>Burkholderiales</taxon>
        <taxon>Alcaligenaceae</taxon>
        <taxon>Oligella</taxon>
    </lineage>
</organism>
<evidence type="ECO:0000256" key="4">
    <source>
        <dbReference type="ARBA" id="ARBA00022617"/>
    </source>
</evidence>
<dbReference type="SUPFAM" id="SSF46626">
    <property type="entry name" value="Cytochrome c"/>
    <property type="match status" value="2"/>
</dbReference>
<sequence>MKKLTAALLACGVFGFMATPALAQQAEGERYKPSNELIQPIEPHVVENQAEVDLGKKLWFDPRLSRSGFISCNSCHNLMLGGADHLVSSVGDYWAQGPINSPTVLNSSLNFVQFWDGRAADLREQAGGPIANPLEMGSTHELAVSVLKTIPGYVDEFEAVYGDREITIEEVTGALAAFEETLVTPNARFDQWLKGDDDAITDQELNGYLLFKNSGCVACHNGPNLGGNSFQRMGLVEPYVTDNETAGRAGVTGQDIDRMNFKVPTLRNVELTYPYFHDGGAKTLSEAVDIMGRLQLGKKFEANEIEDIVAFLKTLTGDQPEFTIPVLYPNSDETPLANPWAPQESAEG</sequence>
<dbReference type="STRING" id="1122619.GCA_000373745_00084"/>
<evidence type="ECO:0000256" key="2">
    <source>
        <dbReference type="ARBA" id="ARBA00022448"/>
    </source>
</evidence>
<keyword evidence="8" id="KW-0249">Electron transport</keyword>
<reference evidence="16 17" key="1">
    <citation type="submission" date="2018-06" db="EMBL/GenBank/DDBJ databases">
        <authorList>
            <consortium name="Pathogen Informatics"/>
            <person name="Doyle S."/>
        </authorList>
    </citation>
    <scope>NUCLEOTIDE SEQUENCE [LARGE SCALE GENOMIC DNA]</scope>
    <source>
        <strain evidence="16 17">NCTC11997</strain>
    </source>
</reference>
<dbReference type="EMBL" id="UGSB01000001">
    <property type="protein sequence ID" value="SUA52479.1"/>
    <property type="molecule type" value="Genomic_DNA"/>
</dbReference>
<dbReference type="GO" id="GO:0004130">
    <property type="term" value="F:cytochrome-c peroxidase activity"/>
    <property type="evidence" value="ECO:0007669"/>
    <property type="project" value="UniProtKB-EC"/>
</dbReference>
<dbReference type="InterPro" id="IPR051395">
    <property type="entry name" value="Cytochrome_c_Peroxidase/MauG"/>
</dbReference>
<dbReference type="EC" id="1.11.1.5" evidence="16"/>
<dbReference type="GO" id="GO:0046872">
    <property type="term" value="F:metal ion binding"/>
    <property type="evidence" value="ECO:0007669"/>
    <property type="project" value="UniProtKB-KW"/>
</dbReference>
<dbReference type="PANTHER" id="PTHR30600:SF7">
    <property type="entry name" value="CYTOCHROME C PEROXIDASE-RELATED"/>
    <property type="match status" value="1"/>
</dbReference>
<keyword evidence="18" id="KW-1185">Reference proteome</keyword>
<dbReference type="AlphaFoldDB" id="A0A378XCW8"/>
<evidence type="ECO:0000313" key="15">
    <source>
        <dbReference type="EMBL" id="QPT40697.1"/>
    </source>
</evidence>
<keyword evidence="5 12" id="KW-0479">Metal-binding</keyword>
<feature type="domain" description="Cytochrome c" evidence="14">
    <location>
        <begin position="202"/>
        <end position="316"/>
    </location>
</feature>
<dbReference type="EMBL" id="CP065725">
    <property type="protein sequence ID" value="QPT40697.1"/>
    <property type="molecule type" value="Genomic_DNA"/>
</dbReference>
<feature type="binding site" description="axial binding residue" evidence="12">
    <location>
        <position position="220"/>
    </location>
    <ligand>
        <name>heme c</name>
        <dbReference type="ChEBI" id="CHEBI:61717"/>
        <label>2</label>
    </ligand>
    <ligandPart>
        <name>Fe</name>
        <dbReference type="ChEBI" id="CHEBI:18248"/>
    </ligandPart>
</feature>
<protein>
    <submittedName>
        <fullName evidence="16">Cytochrome c551 peroxidase</fullName>
        <ecNumber evidence="16">1.11.1.5</ecNumber>
    </submittedName>
    <submittedName>
        <fullName evidence="15">Cytochrome-c peroxidase</fullName>
    </submittedName>
</protein>
<evidence type="ECO:0000256" key="1">
    <source>
        <dbReference type="ARBA" id="ARBA00004418"/>
    </source>
</evidence>
<name>A0A378XCW8_9BURK</name>
<evidence type="ECO:0000256" key="13">
    <source>
        <dbReference type="SAM" id="SignalP"/>
    </source>
</evidence>
<dbReference type="GO" id="GO:0009055">
    <property type="term" value="F:electron transfer activity"/>
    <property type="evidence" value="ECO:0007669"/>
    <property type="project" value="InterPro"/>
</dbReference>
<keyword evidence="2" id="KW-0813">Transport</keyword>
<dbReference type="RefSeq" id="WP_018573269.1">
    <property type="nucleotide sequence ID" value="NZ_CP065725.1"/>
</dbReference>
<comment type="PTM">
    <text evidence="11">Binds 2 heme groups per subunit.</text>
</comment>
<dbReference type="InterPro" id="IPR009056">
    <property type="entry name" value="Cyt_c-like_dom"/>
</dbReference>
<evidence type="ECO:0000313" key="16">
    <source>
        <dbReference type="EMBL" id="SUA52479.1"/>
    </source>
</evidence>
<evidence type="ECO:0000259" key="14">
    <source>
        <dbReference type="PROSITE" id="PS51007"/>
    </source>
</evidence>
<dbReference type="PIRSF" id="PIRSF000294">
    <property type="entry name" value="Cytochrome-c_peroxidase"/>
    <property type="match status" value="1"/>
</dbReference>
<evidence type="ECO:0000256" key="9">
    <source>
        <dbReference type="ARBA" id="ARBA00023002"/>
    </source>
</evidence>
<evidence type="ECO:0000256" key="3">
    <source>
        <dbReference type="ARBA" id="ARBA00022559"/>
    </source>
</evidence>
<feature type="binding site" description="axial binding residue" evidence="12">
    <location>
        <position position="291"/>
    </location>
    <ligand>
        <name>heme c</name>
        <dbReference type="ChEBI" id="CHEBI:61717"/>
        <label>2</label>
    </ligand>
    <ligandPart>
        <name>Fe</name>
        <dbReference type="ChEBI" id="CHEBI:18248"/>
    </ligandPart>
</feature>
<keyword evidence="3 16" id="KW-0575">Peroxidase</keyword>
<dbReference type="GO" id="GO:0042597">
    <property type="term" value="C:periplasmic space"/>
    <property type="evidence" value="ECO:0007669"/>
    <property type="project" value="UniProtKB-SubCell"/>
</dbReference>
<comment type="cofactor">
    <cofactor evidence="11">
        <name>heme</name>
        <dbReference type="ChEBI" id="CHEBI:30413"/>
    </cofactor>
    <text evidence="11">Binds 2 heme groups.</text>
</comment>
<keyword evidence="10 12" id="KW-0408">Iron</keyword>
<dbReference type="Pfam" id="PF03150">
    <property type="entry name" value="CCP_MauG"/>
    <property type="match status" value="1"/>
</dbReference>
<evidence type="ECO:0000256" key="8">
    <source>
        <dbReference type="ARBA" id="ARBA00022982"/>
    </source>
</evidence>
<keyword evidence="7" id="KW-0574">Periplasm</keyword>
<dbReference type="Proteomes" id="UP000594903">
    <property type="component" value="Chromosome"/>
</dbReference>
<feature type="binding site" description="covalent" evidence="11">
    <location>
        <position position="75"/>
    </location>
    <ligand>
        <name>heme c</name>
        <dbReference type="ChEBI" id="CHEBI:61717"/>
        <label>1</label>
    </ligand>
</feature>
<feature type="binding site" description="axial binding residue" evidence="12">
    <location>
        <position position="76"/>
    </location>
    <ligand>
        <name>heme c</name>
        <dbReference type="ChEBI" id="CHEBI:61717"/>
        <label>1</label>
    </ligand>
    <ligandPart>
        <name>Fe</name>
        <dbReference type="ChEBI" id="CHEBI:18248"/>
    </ligandPart>
</feature>